<dbReference type="InterPro" id="IPR027417">
    <property type="entry name" value="P-loop_NTPase"/>
</dbReference>
<dbReference type="GO" id="GO:0016887">
    <property type="term" value="F:ATP hydrolysis activity"/>
    <property type="evidence" value="ECO:0007669"/>
    <property type="project" value="InterPro"/>
</dbReference>
<sequence length="638" mass="73882">MQLRYLSIPRFRNLRNAELTFATQLEATPGRPNEASRPIRSHALIGQNGTGKSNLIEALITIFRNIDLNLPSETLDKQPLDYTLEYEIRGHIVRIQADTQKQRLPYVWVDGEQVKQEYLNKNDPDSKDERRGPRLLPSHVFAYYSGRNERVELLFQEHLRRFNERQEITTDEVISRRRLEEFPADKEIAKLEARLRVFKEENLTEEQRIESQEILQALAPLQNEKARWLSASERQRETRLAKIGDDRLRRLFYCRGGHSQLVLLACLLFVAEDPVFQKVLKNLHIESLESALFVLKEPHKLREKRLGSKFEENELNEGDPRFWYARGNVVSEFLDKLWQVAWAPIAQEVKKQIDFRGRTEKQRQLYLYVPNQAKLKQLGELVGGTDRFFRYAEGAYIGDLIEEVRITVKKKDDQGGKVSFTQLSEGELQMLTVLGLMRITRDDHCLFLLDEPDTHMNPIWKLRLFDEIKAAMEDEQGLGASGESQVLLTTHDPILLGGLKREQVHVIQQLASHTEIESPAIHPQGMGVTGLLKSELFGLSSTLDIETERRLKRRNDLFVKSPRTADEEAELTCLSTELADLGFSNADFRDPDYALFVRKLAEHRKLRRPNLTAEEIAEQDKIAEQIINEILSEEENDQ</sequence>
<dbReference type="PANTHER" id="PTHR43581:SF2">
    <property type="entry name" value="EXCINUCLEASE ATPASE SUBUNIT"/>
    <property type="match status" value="1"/>
</dbReference>
<organism evidence="2 3">
    <name type="scientific">Chitiniphilus eburneus</name>
    <dbReference type="NCBI Taxonomy" id="2571148"/>
    <lineage>
        <taxon>Bacteria</taxon>
        <taxon>Pseudomonadati</taxon>
        <taxon>Pseudomonadota</taxon>
        <taxon>Betaproteobacteria</taxon>
        <taxon>Neisseriales</taxon>
        <taxon>Chitinibacteraceae</taxon>
        <taxon>Chitiniphilus</taxon>
    </lineage>
</organism>
<dbReference type="RefSeq" id="WP_136772762.1">
    <property type="nucleotide sequence ID" value="NZ_SUMF01000006.1"/>
</dbReference>
<dbReference type="EMBL" id="SUMF01000006">
    <property type="protein sequence ID" value="TJZ74238.1"/>
    <property type="molecule type" value="Genomic_DNA"/>
</dbReference>
<dbReference type="InterPro" id="IPR003959">
    <property type="entry name" value="ATPase_AAA_core"/>
</dbReference>
<evidence type="ECO:0000313" key="2">
    <source>
        <dbReference type="EMBL" id="TJZ74238.1"/>
    </source>
</evidence>
<dbReference type="InterPro" id="IPR051396">
    <property type="entry name" value="Bact_Antivir_Def_Nuclease"/>
</dbReference>
<dbReference type="Pfam" id="PF13304">
    <property type="entry name" value="AAA_21"/>
    <property type="match status" value="1"/>
</dbReference>
<dbReference type="AlphaFoldDB" id="A0A4V5MQX1"/>
<dbReference type="Gene3D" id="3.40.50.300">
    <property type="entry name" value="P-loop containing nucleotide triphosphate hydrolases"/>
    <property type="match status" value="2"/>
</dbReference>
<evidence type="ECO:0000259" key="1">
    <source>
        <dbReference type="Pfam" id="PF13304"/>
    </source>
</evidence>
<protein>
    <submittedName>
        <fullName evidence="2">AAA family ATPase</fullName>
    </submittedName>
</protein>
<feature type="domain" description="ATPase AAA-type core" evidence="1">
    <location>
        <begin position="390"/>
        <end position="496"/>
    </location>
</feature>
<dbReference type="GO" id="GO:0005524">
    <property type="term" value="F:ATP binding"/>
    <property type="evidence" value="ECO:0007669"/>
    <property type="project" value="InterPro"/>
</dbReference>
<keyword evidence="3" id="KW-1185">Reference proteome</keyword>
<dbReference type="SUPFAM" id="SSF52540">
    <property type="entry name" value="P-loop containing nucleoside triphosphate hydrolases"/>
    <property type="match status" value="1"/>
</dbReference>
<name>A0A4V5MQX1_9NEIS</name>
<gene>
    <name evidence="2" type="ORF">FAZ21_08100</name>
</gene>
<dbReference type="Proteomes" id="UP000310016">
    <property type="component" value="Unassembled WGS sequence"/>
</dbReference>
<evidence type="ECO:0000313" key="3">
    <source>
        <dbReference type="Proteomes" id="UP000310016"/>
    </source>
</evidence>
<dbReference type="OrthoDB" id="7024727at2"/>
<reference evidence="2 3" key="1">
    <citation type="submission" date="2019-04" db="EMBL/GenBank/DDBJ databases">
        <title>Chitiniphilus eburnea sp. nov., a novel chitinolytic bacterium isolated from aquaculture sludge.</title>
        <authorList>
            <person name="Sheng M."/>
        </authorList>
    </citation>
    <scope>NUCLEOTIDE SEQUENCE [LARGE SCALE GENOMIC DNA]</scope>
    <source>
        <strain evidence="2 3">HX-2-15</strain>
    </source>
</reference>
<accession>A0A4V5MQX1</accession>
<comment type="caution">
    <text evidence="2">The sequence shown here is derived from an EMBL/GenBank/DDBJ whole genome shotgun (WGS) entry which is preliminary data.</text>
</comment>
<dbReference type="PANTHER" id="PTHR43581">
    <property type="entry name" value="ATP/GTP PHOSPHATASE"/>
    <property type="match status" value="1"/>
</dbReference>
<proteinExistence type="predicted"/>